<protein>
    <submittedName>
        <fullName evidence="2">SERTA domain-containing protein 3</fullName>
    </submittedName>
</protein>
<feature type="compositionally biased region" description="Polar residues" evidence="1">
    <location>
        <begin position="622"/>
        <end position="633"/>
    </location>
</feature>
<feature type="compositionally biased region" description="Pro residues" evidence="1">
    <location>
        <begin position="22"/>
        <end position="32"/>
    </location>
</feature>
<gene>
    <name evidence="2" type="primary">RBT1_56</name>
    <name evidence="2" type="ORF">V5O48_016803</name>
</gene>
<sequence length="935" mass="104419">MAEASNQASNSPQSTNTSKTPTPNPSGPPNPTSPTSQSVTPPTNDASDPSSDNNVEKPPASVSKAKPPVAKLRKRGNPGFFKPEQVALFEEHYPTWAALKQKKAKERFWDSFMLEYWELFPLSDEYPAPDPPKAELGAAQTVMDGKAKKARRKAEKRREIGPEMRMVQAVKGRFQAIQQKASGRYGPFLKYMQSRRAEAAPRKRQLRQFLLGHVKYKDRIREASKETGSHDRLSCRLTEADSVIAAMEEEDLKSVTKERDELFNEAHGAWVERMNESPVTEEERAEARETLPNIVQPMLDMIHDMTGFSVILQAGIDTGDPDLTKRYDTYSFCSTDPICSAFCDFNMTRFANFSAGFNEWLGSVRKQQNQAATTLSSEALDKLIPMPAEGSKQAAESSKVGKTREKGKKTKVKGGEKMPNKRAVKTKKKAKSKKDVDFNSESEQESFVGDPSDDEEEEEGEDGEARAGSDNDNEAEGKDEDGEGKDKDEDEDEDEGEKRVRRVASVPYSKYEMERLQNIERNKAILAQLGLSNTSQYIAGSVDVSMNRVEEERFDTPGSPSTLSPPEHPSAPSKPSQEPVADKFPKDDAVEHRCTDPELPERGVSEDPSPVLATTLARSLGSEISSNQTTSKPSLEAPESHVGPVPTQRDENHLIDDPTSKILPQPSLHNSDSNTEDTTPNSRCSAAPMDVDESSASPSLLSIKPFKEYYGGLTIPAPFSYPLSSSMSAVVREYAELLLRNPQVERPDEYSALVYKWASLEEKMDRDCEDDEGLTAMSRPKAFKQWYQDGRATRPAGYRIPKTASLAALREEWWTWWDTVNPDWRPRVGGKIVPGGSGEWSELKMRGRAGILQFVVAIRWWHDLGGPTDPDSHWLEAVKSLYFTMDAMLLDPPPICPFPFLRLILFADSFNIKYIRRTVKSRAKKTRLCLPEASQ</sequence>
<feature type="compositionally biased region" description="Basic and acidic residues" evidence="1">
    <location>
        <begin position="580"/>
        <end position="605"/>
    </location>
</feature>
<feature type="compositionally biased region" description="Acidic residues" evidence="1">
    <location>
        <begin position="471"/>
        <end position="495"/>
    </location>
</feature>
<feature type="compositionally biased region" description="Low complexity" evidence="1">
    <location>
        <begin position="9"/>
        <end position="21"/>
    </location>
</feature>
<organism evidence="2 3">
    <name type="scientific">Marasmius crinis-equi</name>
    <dbReference type="NCBI Taxonomy" id="585013"/>
    <lineage>
        <taxon>Eukaryota</taxon>
        <taxon>Fungi</taxon>
        <taxon>Dikarya</taxon>
        <taxon>Basidiomycota</taxon>
        <taxon>Agaricomycotina</taxon>
        <taxon>Agaricomycetes</taxon>
        <taxon>Agaricomycetidae</taxon>
        <taxon>Agaricales</taxon>
        <taxon>Marasmiineae</taxon>
        <taxon>Marasmiaceae</taxon>
        <taxon>Marasmius</taxon>
    </lineage>
</organism>
<feature type="region of interest" description="Disordered" evidence="1">
    <location>
        <begin position="388"/>
        <end position="513"/>
    </location>
</feature>
<feature type="region of interest" description="Disordered" evidence="1">
    <location>
        <begin position="1"/>
        <end position="78"/>
    </location>
</feature>
<feature type="compositionally biased region" description="Polar residues" evidence="1">
    <location>
        <begin position="667"/>
        <end position="684"/>
    </location>
</feature>
<accession>A0ABR3EQZ5</accession>
<feature type="compositionally biased region" description="Acidic residues" evidence="1">
    <location>
        <begin position="451"/>
        <end position="462"/>
    </location>
</feature>
<reference evidence="2 3" key="1">
    <citation type="submission" date="2024-02" db="EMBL/GenBank/DDBJ databases">
        <title>A draft genome for the cacao thread blight pathogen Marasmius crinis-equi.</title>
        <authorList>
            <person name="Cohen S.P."/>
            <person name="Baruah I.K."/>
            <person name="Amoako-Attah I."/>
            <person name="Bukari Y."/>
            <person name="Meinhardt L.W."/>
            <person name="Bailey B.A."/>
        </authorList>
    </citation>
    <scope>NUCLEOTIDE SEQUENCE [LARGE SCALE GENOMIC DNA]</scope>
    <source>
        <strain evidence="2 3">GH-76</strain>
    </source>
</reference>
<evidence type="ECO:0000313" key="2">
    <source>
        <dbReference type="EMBL" id="KAL0565222.1"/>
    </source>
</evidence>
<feature type="region of interest" description="Disordered" evidence="1">
    <location>
        <begin position="548"/>
        <end position="697"/>
    </location>
</feature>
<proteinExistence type="predicted"/>
<name>A0ABR3EQZ5_9AGAR</name>
<feature type="compositionally biased region" description="Low complexity" evidence="1">
    <location>
        <begin position="57"/>
        <end position="70"/>
    </location>
</feature>
<dbReference type="Proteomes" id="UP001465976">
    <property type="component" value="Unassembled WGS sequence"/>
</dbReference>
<feature type="compositionally biased region" description="Low complexity" evidence="1">
    <location>
        <begin position="33"/>
        <end position="44"/>
    </location>
</feature>
<feature type="compositionally biased region" description="Basic and acidic residues" evidence="1">
    <location>
        <begin position="648"/>
        <end position="659"/>
    </location>
</feature>
<dbReference type="EMBL" id="JBAHYK010002362">
    <property type="protein sequence ID" value="KAL0565222.1"/>
    <property type="molecule type" value="Genomic_DNA"/>
</dbReference>
<evidence type="ECO:0000313" key="3">
    <source>
        <dbReference type="Proteomes" id="UP001465976"/>
    </source>
</evidence>
<feature type="compositionally biased region" description="Basic residues" evidence="1">
    <location>
        <begin position="420"/>
        <end position="432"/>
    </location>
</feature>
<keyword evidence="3" id="KW-1185">Reference proteome</keyword>
<comment type="caution">
    <text evidence="2">The sequence shown here is derived from an EMBL/GenBank/DDBJ whole genome shotgun (WGS) entry which is preliminary data.</text>
</comment>
<evidence type="ECO:0000256" key="1">
    <source>
        <dbReference type="SAM" id="MobiDB-lite"/>
    </source>
</evidence>